<dbReference type="Proteomes" id="UP000638313">
    <property type="component" value="Unassembled WGS sequence"/>
</dbReference>
<reference evidence="1" key="1">
    <citation type="journal article" date="2014" name="Int. J. Syst. Evol. Microbiol.">
        <title>Complete genome sequence of Corynebacterium casei LMG S-19264T (=DSM 44701T), isolated from a smear-ripened cheese.</title>
        <authorList>
            <consortium name="US DOE Joint Genome Institute (JGI-PGF)"/>
            <person name="Walter F."/>
            <person name="Albersmeier A."/>
            <person name="Kalinowski J."/>
            <person name="Ruckert C."/>
        </authorList>
    </citation>
    <scope>NUCLEOTIDE SEQUENCE</scope>
    <source>
        <strain evidence="1">JCM 4059</strain>
    </source>
</reference>
<dbReference type="AlphaFoldDB" id="A0A919B8S5"/>
<gene>
    <name evidence="1" type="ORF">GCM10010218_54280</name>
</gene>
<evidence type="ECO:0000313" key="2">
    <source>
        <dbReference type="Proteomes" id="UP000638313"/>
    </source>
</evidence>
<dbReference type="EMBL" id="BNBD01000014">
    <property type="protein sequence ID" value="GHF65845.1"/>
    <property type="molecule type" value="Genomic_DNA"/>
</dbReference>
<keyword evidence="2" id="KW-1185">Reference proteome</keyword>
<reference evidence="1" key="2">
    <citation type="submission" date="2020-09" db="EMBL/GenBank/DDBJ databases">
        <authorList>
            <person name="Sun Q."/>
            <person name="Ohkuma M."/>
        </authorList>
    </citation>
    <scope>NUCLEOTIDE SEQUENCE</scope>
    <source>
        <strain evidence="1">JCM 4059</strain>
    </source>
</reference>
<organism evidence="1 2">
    <name type="scientific">Streptomyces mashuensis</name>
    <dbReference type="NCBI Taxonomy" id="33904"/>
    <lineage>
        <taxon>Bacteria</taxon>
        <taxon>Bacillati</taxon>
        <taxon>Actinomycetota</taxon>
        <taxon>Actinomycetes</taxon>
        <taxon>Kitasatosporales</taxon>
        <taxon>Streptomycetaceae</taxon>
        <taxon>Streptomyces</taxon>
    </lineage>
</organism>
<comment type="caution">
    <text evidence="1">The sequence shown here is derived from an EMBL/GenBank/DDBJ whole genome shotgun (WGS) entry which is preliminary data.</text>
</comment>
<evidence type="ECO:0000313" key="1">
    <source>
        <dbReference type="EMBL" id="GHF65845.1"/>
    </source>
</evidence>
<name>A0A919B8S5_9ACTN</name>
<proteinExistence type="predicted"/>
<protein>
    <submittedName>
        <fullName evidence="1">Cell wall assembly protein</fullName>
    </submittedName>
</protein>
<accession>A0A919B8S5</accession>
<sequence>MWSRALQLDVESDATYVLMDPLDVGDDGEWAVYCHEVRAAGPPRRYESFRAYMEDMYRQFHRLRAAPGPEAGFVNATTRALDAVVEDAWHWALAGEYERARAALTEPDAFGRPRATALVTQIDYVLGKTSSINSSWGMSDAVREREFLPVPKPVAGGHRRRDPYALLIGPWRRKPSFSYVTPGGFGAAVDEAREQARWGDADAAWYTIRAALPQWQPLDATHLAPFGLLEDSILGPLMTGERRREFLSVPRGPHAVPGPGPIARTPTPDGLAWLAEGTVRSLESGYRFVLVEGVGPAELPGLIGADEEADEESVLLEPSTSWEAHHFLAPRRDETPWYDDKPLMAVGRAGPGWSFAFDGHERGFSASRFVSPAAAASRATRAVVVWCSRDEFPGPPVFHLSVAEEGVERYAFTAYEADVVRSGSIPPPLEPGRFFSRTGDRAGWLVGERRALEAVATAFGVSLPRFALSEDCRLHRFRTRSWTRLPGSGVMYDDGSAP</sequence>